<dbReference type="Proteomes" id="UP000255517">
    <property type="component" value="Unassembled WGS sequence"/>
</dbReference>
<protein>
    <submittedName>
        <fullName evidence="2">Uncharacterized protein</fullName>
    </submittedName>
</protein>
<gene>
    <name evidence="2" type="ORF">NCTC13149_01545</name>
</gene>
<evidence type="ECO:0000256" key="1">
    <source>
        <dbReference type="SAM" id="Phobius"/>
    </source>
</evidence>
<sequence>MDTNIIAVGISAVVSLVVAVGTSIYTTRKNIKLEKEMYFRKTKIEDISNEINLLDDLEKLLISIYDSEKENDLVLYEFCFNRAEEIVNCMKNKSFLNYPYNREEENLYKSLKFIESRGIFVSGLDSSVKNIDFNLNFKEVTTENLLINKDDIDCYGNTLYIIRNYNIEQLLEKNFGNR</sequence>
<keyword evidence="1" id="KW-0472">Membrane</keyword>
<keyword evidence="1" id="KW-0812">Transmembrane</keyword>
<dbReference type="AlphaFoldDB" id="A0A379C6H4"/>
<accession>A0A379C6H4</accession>
<proteinExistence type="predicted"/>
<dbReference type="EMBL" id="UGSZ01000001">
    <property type="protein sequence ID" value="SUB57688.1"/>
    <property type="molecule type" value="Genomic_DNA"/>
</dbReference>
<dbReference type="STRING" id="1122949.GCA_000378725_01442"/>
<evidence type="ECO:0000313" key="3">
    <source>
        <dbReference type="Proteomes" id="UP000255517"/>
    </source>
</evidence>
<dbReference type="RefSeq" id="WP_019035089.1">
    <property type="nucleotide sequence ID" value="NZ_UGSZ01000001.1"/>
</dbReference>
<evidence type="ECO:0000313" key="2">
    <source>
        <dbReference type="EMBL" id="SUB57688.1"/>
    </source>
</evidence>
<organism evidence="2 3">
    <name type="scientific">Peptoniphilus lacrimalis</name>
    <dbReference type="NCBI Taxonomy" id="33031"/>
    <lineage>
        <taxon>Bacteria</taxon>
        <taxon>Bacillati</taxon>
        <taxon>Bacillota</taxon>
        <taxon>Tissierellia</taxon>
        <taxon>Tissierellales</taxon>
        <taxon>Peptoniphilaceae</taxon>
        <taxon>Peptoniphilus</taxon>
    </lineage>
</organism>
<feature type="transmembrane region" description="Helical" evidence="1">
    <location>
        <begin position="6"/>
        <end position="27"/>
    </location>
</feature>
<keyword evidence="1" id="KW-1133">Transmembrane helix</keyword>
<reference evidence="2 3" key="1">
    <citation type="submission" date="2018-06" db="EMBL/GenBank/DDBJ databases">
        <authorList>
            <consortium name="Pathogen Informatics"/>
            <person name="Doyle S."/>
        </authorList>
    </citation>
    <scope>NUCLEOTIDE SEQUENCE [LARGE SCALE GENOMIC DNA]</scope>
    <source>
        <strain evidence="2 3">NCTC13149</strain>
    </source>
</reference>
<name>A0A379C6H4_9FIRM</name>